<dbReference type="Proteomes" id="UP001146351">
    <property type="component" value="Unassembled WGS sequence"/>
</dbReference>
<dbReference type="PANTHER" id="PTHR10938:SF0">
    <property type="entry name" value="TRANSLATION INITIATION FACTOR IF-3, MITOCHONDRIAL"/>
    <property type="match status" value="1"/>
</dbReference>
<name>A0A9W9HYU0_9EURO</name>
<dbReference type="AlphaFoldDB" id="A0A9W9HYU0"/>
<evidence type="ECO:0000256" key="3">
    <source>
        <dbReference type="ARBA" id="ARBA00022917"/>
    </source>
</evidence>
<dbReference type="GO" id="GO:0070124">
    <property type="term" value="P:mitochondrial translational initiation"/>
    <property type="evidence" value="ECO:0007669"/>
    <property type="project" value="TreeGrafter"/>
</dbReference>
<reference evidence="6" key="1">
    <citation type="submission" date="2022-11" db="EMBL/GenBank/DDBJ databases">
        <authorList>
            <person name="Petersen C."/>
        </authorList>
    </citation>
    <scope>NUCLEOTIDE SEQUENCE</scope>
    <source>
        <strain evidence="6">IBT 21917</strain>
    </source>
</reference>
<dbReference type="GO" id="GO:0043022">
    <property type="term" value="F:ribosome binding"/>
    <property type="evidence" value="ECO:0007669"/>
    <property type="project" value="TreeGrafter"/>
</dbReference>
<evidence type="ECO:0000259" key="4">
    <source>
        <dbReference type="Pfam" id="PF00707"/>
    </source>
</evidence>
<keyword evidence="7" id="KW-1185">Reference proteome</keyword>
<dbReference type="InterPro" id="IPR036787">
    <property type="entry name" value="T_IF-3_N_sf"/>
</dbReference>
<dbReference type="SUPFAM" id="SSF54364">
    <property type="entry name" value="Translation initiation factor IF3, N-terminal domain"/>
    <property type="match status" value="1"/>
</dbReference>
<dbReference type="GO" id="GO:0005739">
    <property type="term" value="C:mitochondrion"/>
    <property type="evidence" value="ECO:0007669"/>
    <property type="project" value="TreeGrafter"/>
</dbReference>
<dbReference type="Pfam" id="PF00707">
    <property type="entry name" value="IF3_C"/>
    <property type="match status" value="1"/>
</dbReference>
<dbReference type="InterPro" id="IPR001288">
    <property type="entry name" value="Translation_initiation_fac_3"/>
</dbReference>
<dbReference type="OrthoDB" id="21573at2759"/>
<dbReference type="Gene3D" id="3.10.20.80">
    <property type="entry name" value="Translation initiation factor 3 (IF-3), N-terminal domain"/>
    <property type="match status" value="1"/>
</dbReference>
<sequence length="227" mass="25556">MKHTRGLMSVAQALRQTFVTPFKPSGVAFFPAPAVRHGIKLRLFHESRRLAGPTSRQPVQGPIKDEAIGAPYVQIVNEHGDLEMPVRLSDVLRSFDRSKFFLHQVSPGSPGRPPICKITDKLAYSQREKEKAKAAKATKSQNKQIELNWAIDAHDLEHRLKQLTTFLEKGRKVEVTLTRKRRKRAPTVDEIKHVIQSVLDTTKNAGATQVKAMEGEPGQQMKITVRK</sequence>
<dbReference type="Pfam" id="PF05198">
    <property type="entry name" value="IF3_N"/>
    <property type="match status" value="1"/>
</dbReference>
<dbReference type="PANTHER" id="PTHR10938">
    <property type="entry name" value="TRANSLATION INITIATION FACTOR IF-3"/>
    <property type="match status" value="1"/>
</dbReference>
<dbReference type="InterPro" id="IPR036788">
    <property type="entry name" value="T_IF-3_C_sf"/>
</dbReference>
<comment type="caution">
    <text evidence="6">The sequence shown here is derived from an EMBL/GenBank/DDBJ whole genome shotgun (WGS) entry which is preliminary data.</text>
</comment>
<feature type="domain" description="Translation initiation factor 3 C-terminal" evidence="4">
    <location>
        <begin position="141"/>
        <end position="224"/>
    </location>
</feature>
<evidence type="ECO:0000259" key="5">
    <source>
        <dbReference type="Pfam" id="PF05198"/>
    </source>
</evidence>
<evidence type="ECO:0000256" key="2">
    <source>
        <dbReference type="ARBA" id="ARBA00022540"/>
    </source>
</evidence>
<evidence type="ECO:0000313" key="7">
    <source>
        <dbReference type="Proteomes" id="UP001146351"/>
    </source>
</evidence>
<keyword evidence="2 6" id="KW-0396">Initiation factor</keyword>
<dbReference type="GO" id="GO:0003743">
    <property type="term" value="F:translation initiation factor activity"/>
    <property type="evidence" value="ECO:0007669"/>
    <property type="project" value="UniProtKB-KW"/>
</dbReference>
<reference evidence="6" key="2">
    <citation type="journal article" date="2023" name="IMA Fungus">
        <title>Comparative genomic study of the Penicillium genus elucidates a diverse pangenome and 15 lateral gene transfer events.</title>
        <authorList>
            <person name="Petersen C."/>
            <person name="Sorensen T."/>
            <person name="Nielsen M.R."/>
            <person name="Sondergaard T.E."/>
            <person name="Sorensen J.L."/>
            <person name="Fitzpatrick D.A."/>
            <person name="Frisvad J.C."/>
            <person name="Nielsen K.L."/>
        </authorList>
    </citation>
    <scope>NUCLEOTIDE SEQUENCE</scope>
    <source>
        <strain evidence="6">IBT 21917</strain>
    </source>
</reference>
<dbReference type="GO" id="GO:0032790">
    <property type="term" value="P:ribosome disassembly"/>
    <property type="evidence" value="ECO:0007669"/>
    <property type="project" value="TreeGrafter"/>
</dbReference>
<gene>
    <name evidence="6" type="ORF">N7492_006875</name>
</gene>
<evidence type="ECO:0000256" key="1">
    <source>
        <dbReference type="ARBA" id="ARBA00005439"/>
    </source>
</evidence>
<dbReference type="InterPro" id="IPR019815">
    <property type="entry name" value="Translation_initiation_fac_3_C"/>
</dbReference>
<keyword evidence="3" id="KW-0648">Protein biosynthesis</keyword>
<protein>
    <submittedName>
        <fullName evidence="6">Translation initiation factor IF3</fullName>
    </submittedName>
</protein>
<proteinExistence type="inferred from homology"/>
<evidence type="ECO:0000313" key="6">
    <source>
        <dbReference type="EMBL" id="KAJ5161483.1"/>
    </source>
</evidence>
<organism evidence="6 7">
    <name type="scientific">Penicillium capsulatum</name>
    <dbReference type="NCBI Taxonomy" id="69766"/>
    <lineage>
        <taxon>Eukaryota</taxon>
        <taxon>Fungi</taxon>
        <taxon>Dikarya</taxon>
        <taxon>Ascomycota</taxon>
        <taxon>Pezizomycotina</taxon>
        <taxon>Eurotiomycetes</taxon>
        <taxon>Eurotiomycetidae</taxon>
        <taxon>Eurotiales</taxon>
        <taxon>Aspergillaceae</taxon>
        <taxon>Penicillium</taxon>
    </lineage>
</organism>
<comment type="similarity">
    <text evidence="1">Belongs to the IF-3 family.</text>
</comment>
<dbReference type="Gene3D" id="3.30.110.10">
    <property type="entry name" value="Translation initiation factor 3 (IF-3), C-terminal domain"/>
    <property type="match status" value="1"/>
</dbReference>
<dbReference type="SUPFAM" id="SSF55200">
    <property type="entry name" value="Translation initiation factor IF3, C-terminal domain"/>
    <property type="match status" value="1"/>
</dbReference>
<dbReference type="InterPro" id="IPR019814">
    <property type="entry name" value="Translation_initiation_fac_3_N"/>
</dbReference>
<feature type="domain" description="Translation initiation factor 3 N-terminal" evidence="5">
    <location>
        <begin position="66"/>
        <end position="132"/>
    </location>
</feature>
<accession>A0A9W9HYU0</accession>
<dbReference type="EMBL" id="JAPQKO010000005">
    <property type="protein sequence ID" value="KAJ5161483.1"/>
    <property type="molecule type" value="Genomic_DNA"/>
</dbReference>